<dbReference type="GO" id="GO:0015188">
    <property type="term" value="F:L-isoleucine transmembrane transporter activity"/>
    <property type="evidence" value="ECO:0007669"/>
    <property type="project" value="TreeGrafter"/>
</dbReference>
<evidence type="ECO:0000256" key="6">
    <source>
        <dbReference type="ARBA" id="ARBA00022970"/>
    </source>
</evidence>
<evidence type="ECO:0000256" key="1">
    <source>
        <dbReference type="ARBA" id="ARBA00004651"/>
    </source>
</evidence>
<dbReference type="Pfam" id="PF05525">
    <property type="entry name" value="Branch_AA_trans"/>
    <property type="match status" value="1"/>
</dbReference>
<feature type="transmembrane region" description="Helical" evidence="9">
    <location>
        <begin position="249"/>
        <end position="275"/>
    </location>
</feature>
<organism evidence="10 11">
    <name type="scientific">Bacillus cereus</name>
    <dbReference type="NCBI Taxonomy" id="1396"/>
    <lineage>
        <taxon>Bacteria</taxon>
        <taxon>Bacillati</taxon>
        <taxon>Bacillota</taxon>
        <taxon>Bacilli</taxon>
        <taxon>Bacillales</taxon>
        <taxon>Bacillaceae</taxon>
        <taxon>Bacillus</taxon>
        <taxon>Bacillus cereus group</taxon>
    </lineage>
</organism>
<reference evidence="10 11" key="1">
    <citation type="submission" date="2017-09" db="EMBL/GenBank/DDBJ databases">
        <title>Large-scale bioinformatics analysis of Bacillus genomes uncovers conserved roles of natural products in bacterial physiology.</title>
        <authorList>
            <consortium name="Agbiome Team Llc"/>
            <person name="Bleich R.M."/>
            <person name="Grubbs K.J."/>
            <person name="Santa Maria K.C."/>
            <person name="Allen S.E."/>
            <person name="Farag S."/>
            <person name="Shank E.A."/>
            <person name="Bowers A."/>
        </authorList>
    </citation>
    <scope>NUCLEOTIDE SEQUENCE [LARGE SCALE GENOMIC DNA]</scope>
    <source>
        <strain evidence="10 11">AFS002368</strain>
    </source>
</reference>
<dbReference type="AlphaFoldDB" id="A0A2A8LS66"/>
<dbReference type="Proteomes" id="UP000220900">
    <property type="component" value="Unassembled WGS sequence"/>
</dbReference>
<feature type="transmembrane region" description="Helical" evidence="9">
    <location>
        <begin position="295"/>
        <end position="316"/>
    </location>
</feature>
<evidence type="ECO:0000256" key="3">
    <source>
        <dbReference type="ARBA" id="ARBA00022448"/>
    </source>
</evidence>
<keyword evidence="4" id="KW-1003">Cell membrane</keyword>
<dbReference type="NCBIfam" id="TIGR00796">
    <property type="entry name" value="livcs"/>
    <property type="match status" value="1"/>
</dbReference>
<name>A0A2A8LS66_BACCE</name>
<feature type="transmembrane region" description="Helical" evidence="9">
    <location>
        <begin position="383"/>
        <end position="400"/>
    </location>
</feature>
<dbReference type="EMBL" id="NTZF01000006">
    <property type="protein sequence ID" value="PES96948.1"/>
    <property type="molecule type" value="Genomic_DNA"/>
</dbReference>
<gene>
    <name evidence="10" type="primary">brnQ</name>
    <name evidence="10" type="ORF">CN491_06485</name>
</gene>
<keyword evidence="5 9" id="KW-0812">Transmembrane</keyword>
<evidence type="ECO:0000256" key="9">
    <source>
        <dbReference type="RuleBase" id="RU362122"/>
    </source>
</evidence>
<feature type="transmembrane region" description="Helical" evidence="9">
    <location>
        <begin position="328"/>
        <end position="349"/>
    </location>
</feature>
<comment type="similarity">
    <text evidence="2 9">Belongs to the branched chain amino acid transporter family.</text>
</comment>
<dbReference type="GO" id="GO:0005304">
    <property type="term" value="F:L-valine transmembrane transporter activity"/>
    <property type="evidence" value="ECO:0007669"/>
    <property type="project" value="TreeGrafter"/>
</dbReference>
<keyword evidence="7 9" id="KW-1133">Transmembrane helix</keyword>
<dbReference type="PANTHER" id="PTHR30588:SF0">
    <property type="entry name" value="BRANCHED-CHAIN AMINO ACID PERMEASE BRNQ"/>
    <property type="match status" value="1"/>
</dbReference>
<accession>A0A2A8LS66</accession>
<dbReference type="PANTHER" id="PTHR30588">
    <property type="entry name" value="BRANCHED-CHAIN AMINO ACID TRANSPORT SYSTEM 2 CARRIER PROTEIN"/>
    <property type="match status" value="1"/>
</dbReference>
<comment type="caution">
    <text evidence="10">The sequence shown here is derived from an EMBL/GenBank/DDBJ whole genome shotgun (WGS) entry which is preliminary data.</text>
</comment>
<sequence length="464" mass="49619">MFLQMNLKKEEKTMNTVSKKHIFSTGLMLFSLFFGAGNLIFPPMLGQNAGENFWPAMIGFLLTGVGLPLLTVIAISLSGNGMQQLASHVHPLFGIFFTVVVYIAIGPSMGIPRVANVAYEMGISSFLPETIRSSSLALFLYTVIFFSIVFWLSLNPSKLVDRIGNILTPILLLSIFLLFVKSVFTPLGQSGPAMQEYQTSPLFKGFMEGYLTMDTISALAFGIIVVNAIRSKGVNDRKSIAIATAKAGLIAATGLVLVYGALGWLGATSVSLGYAKNGGQLLTVIVQQLLGPSGLLLLSLIVTLACLTTCVGLVSACSQYFSTLLTKFSYKMFASIICFLGLLVANLGLTKLIAISLPILLVVYPIAIVLVLLSLLHKYFGGYRSVYVGALIGAAAVSVFDGLKQGNIPVSFITSYFEFIPLYNEGIGWLVPALTGALIGFTTAKLSGAKKVPLITDSHETKVS</sequence>
<feature type="transmembrane region" description="Helical" evidence="9">
    <location>
        <begin position="209"/>
        <end position="229"/>
    </location>
</feature>
<evidence type="ECO:0000256" key="2">
    <source>
        <dbReference type="ARBA" id="ARBA00008540"/>
    </source>
</evidence>
<keyword evidence="3 9" id="KW-0813">Transport</keyword>
<proteinExistence type="inferred from homology"/>
<comment type="subcellular location">
    <subcellularLocation>
        <location evidence="1 9">Cell membrane</location>
        <topology evidence="1 9">Multi-pass membrane protein</topology>
    </subcellularLocation>
</comment>
<evidence type="ECO:0000256" key="4">
    <source>
        <dbReference type="ARBA" id="ARBA00022475"/>
    </source>
</evidence>
<feature type="transmembrane region" description="Helical" evidence="9">
    <location>
        <begin position="89"/>
        <end position="111"/>
    </location>
</feature>
<dbReference type="GO" id="GO:0015820">
    <property type="term" value="P:L-leucine transport"/>
    <property type="evidence" value="ECO:0007669"/>
    <property type="project" value="TreeGrafter"/>
</dbReference>
<feature type="transmembrane region" description="Helical" evidence="9">
    <location>
        <begin position="131"/>
        <end position="154"/>
    </location>
</feature>
<evidence type="ECO:0000256" key="8">
    <source>
        <dbReference type="ARBA" id="ARBA00023136"/>
    </source>
</evidence>
<keyword evidence="6 9" id="KW-0029">Amino-acid transport</keyword>
<evidence type="ECO:0000256" key="7">
    <source>
        <dbReference type="ARBA" id="ARBA00022989"/>
    </source>
</evidence>
<dbReference type="InterPro" id="IPR004685">
    <property type="entry name" value="Brnchd-chn_aa_trnsp_Livcs"/>
</dbReference>
<dbReference type="GO" id="GO:0015190">
    <property type="term" value="F:L-leucine transmembrane transporter activity"/>
    <property type="evidence" value="ECO:0007669"/>
    <property type="project" value="TreeGrafter"/>
</dbReference>
<feature type="transmembrane region" description="Helical" evidence="9">
    <location>
        <begin position="355"/>
        <end position="376"/>
    </location>
</feature>
<dbReference type="GO" id="GO:0015818">
    <property type="term" value="P:isoleucine transport"/>
    <property type="evidence" value="ECO:0007669"/>
    <property type="project" value="TreeGrafter"/>
</dbReference>
<feature type="transmembrane region" description="Helical" evidence="9">
    <location>
        <begin position="21"/>
        <end position="41"/>
    </location>
</feature>
<keyword evidence="8 9" id="KW-0472">Membrane</keyword>
<dbReference type="GO" id="GO:0005886">
    <property type="term" value="C:plasma membrane"/>
    <property type="evidence" value="ECO:0007669"/>
    <property type="project" value="UniProtKB-SubCell"/>
</dbReference>
<evidence type="ECO:0000313" key="10">
    <source>
        <dbReference type="EMBL" id="PES96948.1"/>
    </source>
</evidence>
<comment type="function">
    <text evidence="9">Component of the transport system for branched-chain amino acids.</text>
</comment>
<feature type="transmembrane region" description="Helical" evidence="9">
    <location>
        <begin position="166"/>
        <end position="189"/>
    </location>
</feature>
<feature type="transmembrane region" description="Helical" evidence="9">
    <location>
        <begin position="420"/>
        <end position="441"/>
    </location>
</feature>
<evidence type="ECO:0000313" key="11">
    <source>
        <dbReference type="Proteomes" id="UP000220900"/>
    </source>
</evidence>
<evidence type="ECO:0000256" key="5">
    <source>
        <dbReference type="ARBA" id="ARBA00022692"/>
    </source>
</evidence>
<protein>
    <recommendedName>
        <fullName evidence="9">Branched-chain amino acid transport system carrier protein</fullName>
    </recommendedName>
</protein>
<feature type="transmembrane region" description="Helical" evidence="9">
    <location>
        <begin position="53"/>
        <end position="77"/>
    </location>
</feature>